<feature type="compositionally biased region" description="Acidic residues" evidence="4">
    <location>
        <begin position="334"/>
        <end position="367"/>
    </location>
</feature>
<evidence type="ECO:0000256" key="2">
    <source>
        <dbReference type="ARBA" id="ARBA00023242"/>
    </source>
</evidence>
<dbReference type="InterPro" id="IPR052414">
    <property type="entry name" value="U3_snoRNA-assoc_WDR"/>
</dbReference>
<comment type="subcellular location">
    <subcellularLocation>
        <location evidence="1">Nucleus</location>
    </subcellularLocation>
</comment>
<comment type="similarity">
    <text evidence="3">Belongs to the UTP5 family.</text>
</comment>
<feature type="domain" description="Small-subunit processome Utp12" evidence="5">
    <location>
        <begin position="157"/>
        <end position="260"/>
    </location>
</feature>
<reference evidence="6" key="1">
    <citation type="submission" date="2018-07" db="EMBL/GenBank/DDBJ databases">
        <authorList>
            <person name="Quirk P.G."/>
            <person name="Krulwich T.A."/>
        </authorList>
    </citation>
    <scope>NUCLEOTIDE SEQUENCE</scope>
    <source>
        <strain evidence="6">96224</strain>
    </source>
</reference>
<dbReference type="GO" id="GO:0005730">
    <property type="term" value="C:nucleolus"/>
    <property type="evidence" value="ECO:0007669"/>
    <property type="project" value="TreeGrafter"/>
</dbReference>
<sequence length="367" mass="40620">MSTKRKFHQQLAQPMLKQSVKVQGKGALNESRTVVSSGIESWKAQFPQSQNEEFIGHPDNEGRLEDEGSVAEDSTEELDVDMNNPSLIDEDITHQEMEQIGEPSFGDLVRANIPEPIDVSGAFGEPNSLNTNYPTSALQPPSGASLGAVLTQALRTNDTALLETCLHTSDIPTIRGTVQRLESSRAAKLLLKLSERLHKRPGRAGNLMVWIQWTLVAHGGYLATQKDLVQSLAELTKVIDKRSRGLQNVLALKGRLDMLEAQMEFRKSLQPNRRQQSEDEDEGGVIYVEDQEEEALKPKSLVTLKGNGNSDCTFDAKSDISEDMPTINGLTTYSEDEEEDSSDNQGLIDDEAEESDVETEDEDEIDH</sequence>
<keyword evidence="2" id="KW-0539">Nucleus</keyword>
<dbReference type="PANTHER" id="PTHR44267:SF1">
    <property type="entry name" value="WD REPEAT-CONTAINING PROTEIN 43"/>
    <property type="match status" value="1"/>
</dbReference>
<dbReference type="Pfam" id="PF04003">
    <property type="entry name" value="Utp12"/>
    <property type="match status" value="1"/>
</dbReference>
<evidence type="ECO:0000256" key="1">
    <source>
        <dbReference type="ARBA" id="ARBA00004123"/>
    </source>
</evidence>
<dbReference type="EMBL" id="UIGY01000126">
    <property type="protein sequence ID" value="SUZ11465.1"/>
    <property type="molecule type" value="Genomic_DNA"/>
</dbReference>
<dbReference type="InterPro" id="IPR007148">
    <property type="entry name" value="SSU_processome_Utp12"/>
</dbReference>
<feature type="compositionally biased region" description="Acidic residues" evidence="4">
    <location>
        <begin position="67"/>
        <end position="77"/>
    </location>
</feature>
<feature type="compositionally biased region" description="Basic and acidic residues" evidence="4">
    <location>
        <begin position="54"/>
        <end position="66"/>
    </location>
</feature>
<evidence type="ECO:0000256" key="3">
    <source>
        <dbReference type="ARBA" id="ARBA00038335"/>
    </source>
</evidence>
<feature type="region of interest" description="Disordered" evidence="4">
    <location>
        <begin position="45"/>
        <end position="77"/>
    </location>
</feature>
<dbReference type="PANTHER" id="PTHR44267">
    <property type="entry name" value="WD REPEAT-CONTAINING PROTEIN 43"/>
    <property type="match status" value="1"/>
</dbReference>
<accession>A0A381LC94</accession>
<feature type="region of interest" description="Disordered" evidence="4">
    <location>
        <begin position="314"/>
        <end position="367"/>
    </location>
</feature>
<evidence type="ECO:0000313" key="6">
    <source>
        <dbReference type="EMBL" id="SUZ11465.1"/>
    </source>
</evidence>
<dbReference type="AlphaFoldDB" id="A0A381LC94"/>
<dbReference type="GO" id="GO:0000462">
    <property type="term" value="P:maturation of SSU-rRNA from tricistronic rRNA transcript (SSU-rRNA, 5.8S rRNA, LSU-rRNA)"/>
    <property type="evidence" value="ECO:0007669"/>
    <property type="project" value="TreeGrafter"/>
</dbReference>
<dbReference type="OrthoDB" id="30195at2759"/>
<gene>
    <name evidence="6" type="ORF">BGT96224V2_LOCUS4599</name>
</gene>
<evidence type="ECO:0000256" key="4">
    <source>
        <dbReference type="SAM" id="MobiDB-lite"/>
    </source>
</evidence>
<organism evidence="6">
    <name type="scientific">Blumeria graminis f. sp. tritici 96224</name>
    <dbReference type="NCBI Taxonomy" id="1268274"/>
    <lineage>
        <taxon>Eukaryota</taxon>
        <taxon>Fungi</taxon>
        <taxon>Dikarya</taxon>
        <taxon>Ascomycota</taxon>
        <taxon>Pezizomycotina</taxon>
        <taxon>Leotiomycetes</taxon>
        <taxon>Erysiphales</taxon>
        <taxon>Erysiphaceae</taxon>
        <taxon>Blumeria</taxon>
    </lineage>
</organism>
<protein>
    <submittedName>
        <fullName evidence="6">Bgt-3455</fullName>
    </submittedName>
</protein>
<proteinExistence type="inferred from homology"/>
<name>A0A381LC94_BLUGR</name>
<evidence type="ECO:0000259" key="5">
    <source>
        <dbReference type="Pfam" id="PF04003"/>
    </source>
</evidence>